<dbReference type="FunFam" id="2.10.25.10:FF:000038">
    <property type="entry name" value="Fibrillin 2"/>
    <property type="match status" value="1"/>
</dbReference>
<dbReference type="Pfam" id="PF12947">
    <property type="entry name" value="EGF_3"/>
    <property type="match status" value="1"/>
</dbReference>
<evidence type="ECO:0000256" key="2">
    <source>
        <dbReference type="ARBA" id="ARBA00022536"/>
    </source>
</evidence>
<feature type="domain" description="EGF-like" evidence="13">
    <location>
        <begin position="129"/>
        <end position="166"/>
    </location>
</feature>
<dbReference type="InterPro" id="IPR000152">
    <property type="entry name" value="EGF-type_Asp/Asn_hydroxyl_site"/>
</dbReference>
<evidence type="ECO:0000256" key="4">
    <source>
        <dbReference type="ARBA" id="ARBA00022692"/>
    </source>
</evidence>
<gene>
    <name evidence="14" type="ORF">FQA47_015416</name>
</gene>
<keyword evidence="11" id="KW-0325">Glycoprotein</keyword>
<dbReference type="Proteomes" id="UP000646548">
    <property type="component" value="Unassembled WGS sequence"/>
</dbReference>
<dbReference type="AlphaFoldDB" id="A0A834C8E1"/>
<dbReference type="PROSITE" id="PS50026">
    <property type="entry name" value="EGF_3"/>
    <property type="match status" value="3"/>
</dbReference>
<evidence type="ECO:0000256" key="5">
    <source>
        <dbReference type="ARBA" id="ARBA00022729"/>
    </source>
</evidence>
<proteinExistence type="predicted"/>
<comment type="subcellular location">
    <subcellularLocation>
        <location evidence="1">Membrane</location>
        <topology evidence="1">Single-pass type I membrane protein</topology>
    </subcellularLocation>
</comment>
<dbReference type="InterPro" id="IPR052235">
    <property type="entry name" value="Nephronectin_domain"/>
</dbReference>
<dbReference type="SUPFAM" id="SSF57184">
    <property type="entry name" value="Growth factor receptor domain"/>
    <property type="match status" value="1"/>
</dbReference>
<keyword evidence="6" id="KW-0677">Repeat</keyword>
<dbReference type="PANTHER" id="PTHR24050:SF19">
    <property type="entry name" value="NEPHRONECTIN"/>
    <property type="match status" value="1"/>
</dbReference>
<dbReference type="InterPro" id="IPR000742">
    <property type="entry name" value="EGF"/>
</dbReference>
<dbReference type="CDD" id="cd00054">
    <property type="entry name" value="EGF_CA"/>
    <property type="match status" value="2"/>
</dbReference>
<dbReference type="GO" id="GO:0030855">
    <property type="term" value="P:epithelial cell differentiation"/>
    <property type="evidence" value="ECO:0007669"/>
    <property type="project" value="UniProtKB-ARBA"/>
</dbReference>
<dbReference type="Gene3D" id="2.10.25.10">
    <property type="entry name" value="Laminin"/>
    <property type="match status" value="5"/>
</dbReference>
<keyword evidence="7" id="KW-1133">Transmembrane helix</keyword>
<evidence type="ECO:0000256" key="8">
    <source>
        <dbReference type="ARBA" id="ARBA00023136"/>
    </source>
</evidence>
<dbReference type="InterPro" id="IPR001881">
    <property type="entry name" value="EGF-like_Ca-bd_dom"/>
</dbReference>
<dbReference type="FunFam" id="2.10.25.10:FF:000010">
    <property type="entry name" value="Pro-epidermal growth factor"/>
    <property type="match status" value="1"/>
</dbReference>
<evidence type="ECO:0000256" key="11">
    <source>
        <dbReference type="ARBA" id="ARBA00023180"/>
    </source>
</evidence>
<accession>A0A834C8E1</accession>
<dbReference type="PROSITE" id="PS00022">
    <property type="entry name" value="EGF_1"/>
    <property type="match status" value="1"/>
</dbReference>
<dbReference type="InterPro" id="IPR018097">
    <property type="entry name" value="EGF_Ca-bd_CS"/>
</dbReference>
<organism evidence="14 15">
    <name type="scientific">Oryzias melastigma</name>
    <name type="common">Marine medaka</name>
    <dbReference type="NCBI Taxonomy" id="30732"/>
    <lineage>
        <taxon>Eukaryota</taxon>
        <taxon>Metazoa</taxon>
        <taxon>Chordata</taxon>
        <taxon>Craniata</taxon>
        <taxon>Vertebrata</taxon>
        <taxon>Euteleostomi</taxon>
        <taxon>Actinopterygii</taxon>
        <taxon>Neopterygii</taxon>
        <taxon>Teleostei</taxon>
        <taxon>Neoteleostei</taxon>
        <taxon>Acanthomorphata</taxon>
        <taxon>Ovalentaria</taxon>
        <taxon>Atherinomorphae</taxon>
        <taxon>Beloniformes</taxon>
        <taxon>Adrianichthyidae</taxon>
        <taxon>Oryziinae</taxon>
        <taxon>Oryzias</taxon>
    </lineage>
</organism>
<keyword evidence="9" id="KW-1015">Disulfide bond</keyword>
<dbReference type="SMART" id="SM00181">
    <property type="entry name" value="EGF"/>
    <property type="match status" value="5"/>
</dbReference>
<dbReference type="Pfam" id="PF07645">
    <property type="entry name" value="EGF_CA"/>
    <property type="match status" value="2"/>
</dbReference>
<evidence type="ECO:0000256" key="9">
    <source>
        <dbReference type="ARBA" id="ARBA00023157"/>
    </source>
</evidence>
<evidence type="ECO:0000256" key="12">
    <source>
        <dbReference type="PROSITE-ProRule" id="PRU00076"/>
    </source>
</evidence>
<dbReference type="SMART" id="SM00179">
    <property type="entry name" value="EGF_CA"/>
    <property type="match status" value="4"/>
</dbReference>
<keyword evidence="5" id="KW-0732">Signal</keyword>
<dbReference type="InterPro" id="IPR024731">
    <property type="entry name" value="NELL2-like_EGF"/>
</dbReference>
<evidence type="ECO:0000259" key="13">
    <source>
        <dbReference type="PROSITE" id="PS50026"/>
    </source>
</evidence>
<dbReference type="SUPFAM" id="SSF57196">
    <property type="entry name" value="EGF/Laminin"/>
    <property type="match status" value="1"/>
</dbReference>
<dbReference type="GO" id="GO:0016020">
    <property type="term" value="C:membrane"/>
    <property type="evidence" value="ECO:0007669"/>
    <property type="project" value="UniProtKB-SubCell"/>
</dbReference>
<dbReference type="GO" id="GO:0005509">
    <property type="term" value="F:calcium ion binding"/>
    <property type="evidence" value="ECO:0007669"/>
    <property type="project" value="InterPro"/>
</dbReference>
<dbReference type="GO" id="GO:0071944">
    <property type="term" value="C:cell periphery"/>
    <property type="evidence" value="ECO:0007669"/>
    <property type="project" value="UniProtKB-ARBA"/>
</dbReference>
<feature type="domain" description="EGF-like" evidence="13">
    <location>
        <begin position="48"/>
        <end position="88"/>
    </location>
</feature>
<protein>
    <submittedName>
        <fullName evidence="14">Epidermal growth factor-like protein 6</fullName>
    </submittedName>
</protein>
<dbReference type="PANTHER" id="PTHR24050">
    <property type="entry name" value="PA14 DOMAIN-CONTAINING PROTEIN"/>
    <property type="match status" value="1"/>
</dbReference>
<evidence type="ECO:0000313" key="14">
    <source>
        <dbReference type="EMBL" id="KAF6724630.1"/>
    </source>
</evidence>
<comment type="caution">
    <text evidence="12">Lacks conserved residue(s) required for the propagation of feature annotation.</text>
</comment>
<evidence type="ECO:0000256" key="6">
    <source>
        <dbReference type="ARBA" id="ARBA00022737"/>
    </source>
</evidence>
<evidence type="ECO:0000256" key="7">
    <source>
        <dbReference type="ARBA" id="ARBA00022989"/>
    </source>
</evidence>
<keyword evidence="3" id="KW-0254">Endocytosis</keyword>
<reference evidence="14" key="1">
    <citation type="journal article" name="BMC Genomics">
        <title>Long-read sequencing and de novo genome assembly of marine medaka (Oryzias melastigma).</title>
        <authorList>
            <person name="Liang P."/>
            <person name="Saqib H.S.A."/>
            <person name="Ni X."/>
            <person name="Shen Y."/>
        </authorList>
    </citation>
    <scope>NUCLEOTIDE SEQUENCE</scope>
    <source>
        <strain evidence="14">Bigg-433</strain>
    </source>
</reference>
<keyword evidence="4" id="KW-0812">Transmembrane</keyword>
<dbReference type="EMBL" id="WKFB01000385">
    <property type="protein sequence ID" value="KAF6724630.1"/>
    <property type="molecule type" value="Genomic_DNA"/>
</dbReference>
<dbReference type="GO" id="GO:0006897">
    <property type="term" value="P:endocytosis"/>
    <property type="evidence" value="ECO:0007669"/>
    <property type="project" value="UniProtKB-KW"/>
</dbReference>
<dbReference type="InterPro" id="IPR009030">
    <property type="entry name" value="Growth_fac_rcpt_cys_sf"/>
</dbReference>
<evidence type="ECO:0000256" key="3">
    <source>
        <dbReference type="ARBA" id="ARBA00022583"/>
    </source>
</evidence>
<keyword evidence="2 12" id="KW-0245">EGF-like domain</keyword>
<sequence>MSETYSDYEKEPEHFVAVCRKPCVKGKCVGPDKCSCFTGYRGPHCDEDVNECGLLERPCSQRCMNTPGSYRCYCESGYSLSADGYTCTKERDCFSMRCQFGCQFDRAGAAHCLCPPGLRLAADSRTCEDVDECREASVCPSRRTCKNTFGSFVCVCPNGFVMATVRNSVECRDENECLTGSHTCSRHAWCVNTDGSYTCRCLGDFFGDGHTCRPRRAPQSSSALYFNYKLSKRIKPIYSSL</sequence>
<dbReference type="FunFam" id="2.10.25.10:FF:000009">
    <property type="entry name" value="Low-density lipoprotein receptor isoform 1"/>
    <property type="match status" value="1"/>
</dbReference>
<dbReference type="PROSITE" id="PS00010">
    <property type="entry name" value="ASX_HYDROXYL"/>
    <property type="match status" value="3"/>
</dbReference>
<name>A0A834C8E1_ORYME</name>
<dbReference type="PROSITE" id="PS01187">
    <property type="entry name" value="EGF_CA"/>
    <property type="match status" value="2"/>
</dbReference>
<evidence type="ECO:0000256" key="1">
    <source>
        <dbReference type="ARBA" id="ARBA00004479"/>
    </source>
</evidence>
<keyword evidence="8" id="KW-0472">Membrane</keyword>
<evidence type="ECO:0000256" key="10">
    <source>
        <dbReference type="ARBA" id="ARBA00023170"/>
    </source>
</evidence>
<evidence type="ECO:0000313" key="15">
    <source>
        <dbReference type="Proteomes" id="UP000646548"/>
    </source>
</evidence>
<keyword evidence="10" id="KW-0675">Receptor</keyword>
<comment type="caution">
    <text evidence="14">The sequence shown here is derived from an EMBL/GenBank/DDBJ whole genome shotgun (WGS) entry which is preliminary data.</text>
</comment>
<dbReference type="InterPro" id="IPR049883">
    <property type="entry name" value="NOTCH1_EGF-like"/>
</dbReference>
<dbReference type="PROSITE" id="PS01186">
    <property type="entry name" value="EGF_2"/>
    <property type="match status" value="2"/>
</dbReference>
<feature type="domain" description="EGF-like" evidence="13">
    <location>
        <begin position="173"/>
        <end position="213"/>
    </location>
</feature>